<evidence type="ECO:0000313" key="4">
    <source>
        <dbReference type="Proteomes" id="UP000248021"/>
    </source>
</evidence>
<keyword evidence="1" id="KW-0732">Signal</keyword>
<evidence type="ECO:0000313" key="3">
    <source>
        <dbReference type="EMBL" id="PXW55774.1"/>
    </source>
</evidence>
<dbReference type="AlphaFoldDB" id="A0A2V3U0E5"/>
<dbReference type="Proteomes" id="UP000248021">
    <property type="component" value="Unassembled WGS sequence"/>
</dbReference>
<evidence type="ECO:0000259" key="2">
    <source>
        <dbReference type="PROSITE" id="PS51704"/>
    </source>
</evidence>
<feature type="signal peptide" evidence="1">
    <location>
        <begin position="1"/>
        <end position="22"/>
    </location>
</feature>
<dbReference type="GO" id="GO:0006629">
    <property type="term" value="P:lipid metabolic process"/>
    <property type="evidence" value="ECO:0007669"/>
    <property type="project" value="InterPro"/>
</dbReference>
<dbReference type="PROSITE" id="PS51704">
    <property type="entry name" value="GP_PDE"/>
    <property type="match status" value="1"/>
</dbReference>
<proteinExistence type="predicted"/>
<keyword evidence="4" id="KW-1185">Reference proteome</keyword>
<accession>A0A2V3U0E5</accession>
<reference evidence="3 4" key="1">
    <citation type="submission" date="2018-05" db="EMBL/GenBank/DDBJ databases">
        <title>Genomic Encyclopedia of Type Strains, Phase IV (KMG-IV): sequencing the most valuable type-strain genomes for metagenomic binning, comparative biology and taxonomic classification.</title>
        <authorList>
            <person name="Goeker M."/>
        </authorList>
    </citation>
    <scope>NUCLEOTIDE SEQUENCE [LARGE SCALE GENOMIC DNA]</scope>
    <source>
        <strain evidence="3 4">DSM 6462</strain>
    </source>
</reference>
<dbReference type="PANTHER" id="PTHR46211:SF14">
    <property type="entry name" value="GLYCEROPHOSPHODIESTER PHOSPHODIESTERASE"/>
    <property type="match status" value="1"/>
</dbReference>
<dbReference type="InterPro" id="IPR017946">
    <property type="entry name" value="PLC-like_Pdiesterase_TIM-brl"/>
</dbReference>
<dbReference type="PANTHER" id="PTHR46211">
    <property type="entry name" value="GLYCEROPHOSPHORYL DIESTER PHOSPHODIESTERASE"/>
    <property type="match status" value="1"/>
</dbReference>
<comment type="caution">
    <text evidence="3">The sequence shown here is derived from an EMBL/GenBank/DDBJ whole genome shotgun (WGS) entry which is preliminary data.</text>
</comment>
<protein>
    <submittedName>
        <fullName evidence="3">Glycerophosphoryl diester phosphodiesterase</fullName>
    </submittedName>
</protein>
<feature type="chain" id="PRO_5015961120" evidence="1">
    <location>
        <begin position="23"/>
        <end position="264"/>
    </location>
</feature>
<organism evidence="3 4">
    <name type="scientific">Chelatococcus asaccharovorans</name>
    <dbReference type="NCBI Taxonomy" id="28210"/>
    <lineage>
        <taxon>Bacteria</taxon>
        <taxon>Pseudomonadati</taxon>
        <taxon>Pseudomonadota</taxon>
        <taxon>Alphaproteobacteria</taxon>
        <taxon>Hyphomicrobiales</taxon>
        <taxon>Chelatococcaceae</taxon>
        <taxon>Chelatococcus</taxon>
    </lineage>
</organism>
<dbReference type="OrthoDB" id="9795622at2"/>
<feature type="domain" description="GP-PDE" evidence="2">
    <location>
        <begin position="30"/>
        <end position="264"/>
    </location>
</feature>
<dbReference type="InterPro" id="IPR030395">
    <property type="entry name" value="GP_PDE_dom"/>
</dbReference>
<dbReference type="RefSeq" id="WP_110376544.1">
    <property type="nucleotide sequence ID" value="NZ_JAHBRY010000001.1"/>
</dbReference>
<dbReference type="SUPFAM" id="SSF51695">
    <property type="entry name" value="PLC-like phosphodiesterases"/>
    <property type="match status" value="1"/>
</dbReference>
<name>A0A2V3U0E5_9HYPH</name>
<gene>
    <name evidence="3" type="ORF">C7450_109183</name>
</gene>
<sequence length="264" mass="28483">MLRSAKLCAVLLGVLLGSSLLAEGWAGEAPLFVAHRGQSGTAPENTIQAFEEAVAGGARAIETDVRITADGVPILLHDKDVSRVTTGQGNVDNLTLKQIAELQLRRGALQIPDARIPSFADFIQFLSKHPSVQAYVEIKGYRNQRDIDLILSDIGQCSSCNLRLSSFRLGDLAYVRKRNKTIPLDYIVSKINDSEAMVEQMASLGGDTSILAYYKELLANGDTVARLRRAGIKVGAWTVPDRSIADELVAMGVSPIIADKPLAP</sequence>
<dbReference type="Pfam" id="PF03009">
    <property type="entry name" value="GDPD"/>
    <property type="match status" value="1"/>
</dbReference>
<dbReference type="GO" id="GO:0008081">
    <property type="term" value="F:phosphoric diester hydrolase activity"/>
    <property type="evidence" value="ECO:0007669"/>
    <property type="project" value="InterPro"/>
</dbReference>
<evidence type="ECO:0000256" key="1">
    <source>
        <dbReference type="SAM" id="SignalP"/>
    </source>
</evidence>
<dbReference type="Gene3D" id="3.20.20.190">
    <property type="entry name" value="Phosphatidylinositol (PI) phosphodiesterase"/>
    <property type="match status" value="1"/>
</dbReference>
<dbReference type="EMBL" id="QJJK01000009">
    <property type="protein sequence ID" value="PXW55774.1"/>
    <property type="molecule type" value="Genomic_DNA"/>
</dbReference>